<feature type="domain" description="F-box" evidence="1">
    <location>
        <begin position="8"/>
        <end position="49"/>
    </location>
</feature>
<organism evidence="2 3">
    <name type="scientific">Lentinus tigrinus ALCF2SS1-6</name>
    <dbReference type="NCBI Taxonomy" id="1328759"/>
    <lineage>
        <taxon>Eukaryota</taxon>
        <taxon>Fungi</taxon>
        <taxon>Dikarya</taxon>
        <taxon>Basidiomycota</taxon>
        <taxon>Agaricomycotina</taxon>
        <taxon>Agaricomycetes</taxon>
        <taxon>Polyporales</taxon>
        <taxon>Polyporaceae</taxon>
        <taxon>Lentinus</taxon>
    </lineage>
</organism>
<dbReference type="OrthoDB" id="2751422at2759"/>
<evidence type="ECO:0000313" key="3">
    <source>
        <dbReference type="Proteomes" id="UP000313359"/>
    </source>
</evidence>
<accession>A0A5C2RRJ8</accession>
<dbReference type="AlphaFoldDB" id="A0A5C2RRJ8"/>
<proteinExistence type="predicted"/>
<protein>
    <recommendedName>
        <fullName evidence="1">F-box domain-containing protein</fullName>
    </recommendedName>
</protein>
<gene>
    <name evidence="2" type="ORF">L227DRAFT_421355</name>
</gene>
<evidence type="ECO:0000259" key="1">
    <source>
        <dbReference type="Pfam" id="PF12937"/>
    </source>
</evidence>
<dbReference type="InterPro" id="IPR036047">
    <property type="entry name" value="F-box-like_dom_sf"/>
</dbReference>
<keyword evidence="3" id="KW-1185">Reference proteome</keyword>
<reference evidence="2" key="1">
    <citation type="journal article" date="2018" name="Genome Biol. Evol.">
        <title>Genomics and development of Lentinus tigrinus, a white-rot wood-decaying mushroom with dimorphic fruiting bodies.</title>
        <authorList>
            <person name="Wu B."/>
            <person name="Xu Z."/>
            <person name="Knudson A."/>
            <person name="Carlson A."/>
            <person name="Chen N."/>
            <person name="Kovaka S."/>
            <person name="LaButti K."/>
            <person name="Lipzen A."/>
            <person name="Pennachio C."/>
            <person name="Riley R."/>
            <person name="Schakwitz W."/>
            <person name="Umezawa K."/>
            <person name="Ohm R.A."/>
            <person name="Grigoriev I.V."/>
            <person name="Nagy L.G."/>
            <person name="Gibbons J."/>
            <person name="Hibbett D."/>
        </authorList>
    </citation>
    <scope>NUCLEOTIDE SEQUENCE [LARGE SCALE GENOMIC DNA]</scope>
    <source>
        <strain evidence="2">ALCF2SS1-6</strain>
    </source>
</reference>
<dbReference type="Pfam" id="PF12937">
    <property type="entry name" value="F-box-like"/>
    <property type="match status" value="1"/>
</dbReference>
<dbReference type="EMBL" id="ML122330">
    <property type="protein sequence ID" value="RPD53067.1"/>
    <property type="molecule type" value="Genomic_DNA"/>
</dbReference>
<dbReference type="Gene3D" id="1.20.1280.50">
    <property type="match status" value="1"/>
</dbReference>
<dbReference type="SUPFAM" id="SSF81383">
    <property type="entry name" value="F-box domain"/>
    <property type="match status" value="1"/>
</dbReference>
<evidence type="ECO:0000313" key="2">
    <source>
        <dbReference type="EMBL" id="RPD53067.1"/>
    </source>
</evidence>
<name>A0A5C2RRJ8_9APHY</name>
<sequence>MRAVYYPLPAEITDAIFANLEDDRPSLKSCALVCRAWRACARPLIFRKYTIYTWGKTRRAVPSFFVSRPDVAAHIRHLEIMNYGEGEDRASFIAFAEAESALSAFPSLRSLRLSLIRIPPRAGSLRGRNTDSELGTAPRFGALDELSISYCTVTMYQLFRLLGMFTKIDRVKLLSTEVTPWVPADDDRAPLAPIKVTHLAALNTTPRTTVLLKLLTLTDVANTLQTLWCKDGLLRWHRSDDFGAVFAAIGPRCLSLRRVIIAPMPIFMPLLEDDMPDSSTGPDTYPWASLNFARCEALVEFNLQTFEILTIHAALFATLPASTKIVRITLAGFDILPPSVDVVQLGDWREFDQLFSADRFRHLTLVLDWSHVRVKAPEEMYMALRNRMEGLMPRLEEQGRLVVTDTPRDWWKD</sequence>
<dbReference type="CDD" id="cd09917">
    <property type="entry name" value="F-box_SF"/>
    <property type="match status" value="1"/>
</dbReference>
<dbReference type="InterPro" id="IPR001810">
    <property type="entry name" value="F-box_dom"/>
</dbReference>
<dbReference type="Proteomes" id="UP000313359">
    <property type="component" value="Unassembled WGS sequence"/>
</dbReference>